<dbReference type="Pfam" id="PF13460">
    <property type="entry name" value="NAD_binding_10"/>
    <property type="match status" value="1"/>
</dbReference>
<dbReference type="PANTHER" id="PTHR15020">
    <property type="entry name" value="FLAVIN REDUCTASE-RELATED"/>
    <property type="match status" value="1"/>
</dbReference>
<gene>
    <name evidence="2" type="primary">yhfK</name>
    <name evidence="2" type="ORF">HOV93_02020</name>
</gene>
<dbReference type="Gene3D" id="3.40.50.720">
    <property type="entry name" value="NAD(P)-binding Rossmann-like Domain"/>
    <property type="match status" value="1"/>
</dbReference>
<dbReference type="CDD" id="cd05243">
    <property type="entry name" value="SDR_a5"/>
    <property type="match status" value="1"/>
</dbReference>
<name>A0A7V8V173_9BACT</name>
<dbReference type="InterPro" id="IPR016040">
    <property type="entry name" value="NAD(P)-bd_dom"/>
</dbReference>
<sequence>MSHVFIIGSTGGVGSRLVPKLIEAGHAVTGLHRKPEQAETLQATGAKAYLGDIIDMSAEDLTAATQGCDVLVFSAGAAGSGPDRTTAIDGAGAVKMMDAAKANGIQRVYLVSVFPDARRDAERKEGFEHYMRTKRMADNALAATDLDWVILRPGTLVTEEGDSNVNAGLAIPYGNVARGSVAAFLAELIERPEIRREIIELTDGDVGVKEAVAALVRS</sequence>
<dbReference type="Proteomes" id="UP000551616">
    <property type="component" value="Unassembled WGS sequence"/>
</dbReference>
<keyword evidence="3" id="KW-1185">Reference proteome</keyword>
<comment type="caution">
    <text evidence="2">The sequence shown here is derived from an EMBL/GenBank/DDBJ whole genome shotgun (WGS) entry which is preliminary data.</text>
</comment>
<evidence type="ECO:0000259" key="1">
    <source>
        <dbReference type="Pfam" id="PF13460"/>
    </source>
</evidence>
<dbReference type="EMBL" id="JABRWO010000001">
    <property type="protein sequence ID" value="MBA2113055.1"/>
    <property type="molecule type" value="Genomic_DNA"/>
</dbReference>
<accession>A0A7V8V173</accession>
<dbReference type="SUPFAM" id="SSF51735">
    <property type="entry name" value="NAD(P)-binding Rossmann-fold domains"/>
    <property type="match status" value="1"/>
</dbReference>
<dbReference type="EC" id="4.-.-.-" evidence="2"/>
<dbReference type="RefSeq" id="WP_207394577.1">
    <property type="nucleotide sequence ID" value="NZ_JABRWO010000001.1"/>
</dbReference>
<proteinExistence type="predicted"/>
<dbReference type="GO" id="GO:0016829">
    <property type="term" value="F:lyase activity"/>
    <property type="evidence" value="ECO:0007669"/>
    <property type="project" value="UniProtKB-KW"/>
</dbReference>
<dbReference type="InterPro" id="IPR036291">
    <property type="entry name" value="NAD(P)-bd_dom_sf"/>
</dbReference>
<organism evidence="2 3">
    <name type="scientific">Bremerella alba</name>
    <dbReference type="NCBI Taxonomy" id="980252"/>
    <lineage>
        <taxon>Bacteria</taxon>
        <taxon>Pseudomonadati</taxon>
        <taxon>Planctomycetota</taxon>
        <taxon>Planctomycetia</taxon>
        <taxon>Pirellulales</taxon>
        <taxon>Pirellulaceae</taxon>
        <taxon>Bremerella</taxon>
    </lineage>
</organism>
<evidence type="ECO:0000313" key="3">
    <source>
        <dbReference type="Proteomes" id="UP000551616"/>
    </source>
</evidence>
<evidence type="ECO:0000313" key="2">
    <source>
        <dbReference type="EMBL" id="MBA2113055.1"/>
    </source>
</evidence>
<dbReference type="AlphaFoldDB" id="A0A7V8V173"/>
<dbReference type="PANTHER" id="PTHR15020:SF50">
    <property type="entry name" value="UPF0659 PROTEIN YMR090W"/>
    <property type="match status" value="1"/>
</dbReference>
<protein>
    <submittedName>
        <fullName evidence="2">Putative sugar epimerase YhfK</fullName>
        <ecNumber evidence="2">4.-.-.-</ecNumber>
    </submittedName>
</protein>
<keyword evidence="2" id="KW-0456">Lyase</keyword>
<feature type="domain" description="NAD(P)-binding" evidence="1">
    <location>
        <begin position="8"/>
        <end position="192"/>
    </location>
</feature>
<reference evidence="2 3" key="1">
    <citation type="submission" date="2020-05" db="EMBL/GenBank/DDBJ databases">
        <title>Bremerella alba sp. nov., a novel planctomycete isolated from the surface of the macroalga Fucus spiralis.</title>
        <authorList>
            <person name="Godinho O."/>
            <person name="Botelho R."/>
            <person name="Albuquerque L."/>
            <person name="Wiegand S."/>
            <person name="Da Costa M.S."/>
            <person name="Lobo-Da-Cunha A."/>
            <person name="Jogler C."/>
            <person name="Lage O.M."/>
        </authorList>
    </citation>
    <scope>NUCLEOTIDE SEQUENCE [LARGE SCALE GENOMIC DNA]</scope>
    <source>
        <strain evidence="2 3">FF15</strain>
    </source>
</reference>